<evidence type="ECO:0000313" key="1">
    <source>
        <dbReference type="EMBL" id="SOQ39714.1"/>
    </source>
</evidence>
<protein>
    <submittedName>
        <fullName evidence="1">SFRICE_019916</fullName>
    </submittedName>
</protein>
<dbReference type="InterPro" id="IPR032675">
    <property type="entry name" value="LRR_dom_sf"/>
</dbReference>
<dbReference type="EMBL" id="ODYU01002341">
    <property type="protein sequence ID" value="SOQ39714.1"/>
    <property type="molecule type" value="Genomic_DNA"/>
</dbReference>
<sequence>MNFLEFPVEIGVTIFNYLDTKTKINVYNCSEQIKEYFALGCCFLTNIVLSRSTLATVKTLNEKLFLDLAEYIRNLNLSGVQDLTVQNLKPHIHRFVNLKSLDITFTNIYLTDIEEVCPAKVKNIGINFFRCPSSYRNDSNKVRCRNTFKERQFEAVHLVVFEYIVTACPLLFLKGLPMIKKLKVTISGSGNMSDVYADVGDLLLSINDRYEIEPNFNQLTYQLNVLASPHRLSKQLEGVSRLIFSQLEYICIRHLTKIDIYVSPIFINLFTICCTGVEVTVSPDLPPNFTMGGYVVFKAWNKATTKFDKKFFDKVLLELKDYFPTYVCMHNQTRMQLTNAPSSWFCIDHCVNFEKKISDLPEKVTLTDFCRLDGEIMRGRMPISLSWKSEVTHRLTFLSINNILLRRDFFVNLFTVCPKLVTLDVYIENEMIRDYTKFLSRAIHLAKLKNFMLISDDIDYNKVFSILSKCTSLENVHIRERERVANREDVTTANIVVFIQKCVNLYSLFIEADMTGEGLTMLMAPLRIQAQMLGRDYLCIEVCESYSGWNPFQDVFNPSPLQITN</sequence>
<dbReference type="Gene3D" id="3.80.10.10">
    <property type="entry name" value="Ribonuclease Inhibitor"/>
    <property type="match status" value="1"/>
</dbReference>
<proteinExistence type="predicted"/>
<accession>A0A2H1VHG5</accession>
<dbReference type="AlphaFoldDB" id="A0A2H1VHG5"/>
<organism evidence="1">
    <name type="scientific">Spodoptera frugiperda</name>
    <name type="common">Fall armyworm</name>
    <dbReference type="NCBI Taxonomy" id="7108"/>
    <lineage>
        <taxon>Eukaryota</taxon>
        <taxon>Metazoa</taxon>
        <taxon>Ecdysozoa</taxon>
        <taxon>Arthropoda</taxon>
        <taxon>Hexapoda</taxon>
        <taxon>Insecta</taxon>
        <taxon>Pterygota</taxon>
        <taxon>Neoptera</taxon>
        <taxon>Endopterygota</taxon>
        <taxon>Lepidoptera</taxon>
        <taxon>Glossata</taxon>
        <taxon>Ditrysia</taxon>
        <taxon>Noctuoidea</taxon>
        <taxon>Noctuidae</taxon>
        <taxon>Amphipyrinae</taxon>
        <taxon>Spodoptera</taxon>
    </lineage>
</organism>
<reference evidence="1" key="1">
    <citation type="submission" date="2016-07" db="EMBL/GenBank/DDBJ databases">
        <authorList>
            <person name="Bretaudeau A."/>
        </authorList>
    </citation>
    <scope>NUCLEOTIDE SEQUENCE</scope>
    <source>
        <strain evidence="1">Rice</strain>
        <tissue evidence="1">Whole body</tissue>
    </source>
</reference>
<gene>
    <name evidence="1" type="ORF">SFRICE_019916</name>
</gene>
<dbReference type="SUPFAM" id="SSF52047">
    <property type="entry name" value="RNI-like"/>
    <property type="match status" value="1"/>
</dbReference>
<name>A0A2H1VHG5_SPOFR</name>